<dbReference type="Proteomes" id="UP000012043">
    <property type="component" value="Unassembled WGS sequence"/>
</dbReference>
<sequence>MGLVARAKQSFTPQFKLGSAPVCAGVVDKIKAQTMPYYYLIDFII</sequence>
<protein>
    <submittedName>
        <fullName evidence="1">Uncharacterized protein</fullName>
    </submittedName>
</protein>
<dbReference type="EMBL" id="ALAB01000001">
    <property type="protein sequence ID" value="EJI86987.1"/>
    <property type="molecule type" value="Genomic_DNA"/>
</dbReference>
<keyword evidence="2" id="KW-1185">Reference proteome</keyword>
<accession>J2IIC1</accession>
<reference evidence="1 2" key="1">
    <citation type="journal article" date="2012" name="J. Bacteriol.">
        <title>Genome Sequence of Pectin-Degrading Alishewanella aestuarii Strain B11T, Isolated from Tidal Flat Sediment.</title>
        <authorList>
            <person name="Jung J."/>
            <person name="Choi S."/>
            <person name="Chun J."/>
            <person name="Park W."/>
        </authorList>
    </citation>
    <scope>NUCLEOTIDE SEQUENCE [LARGE SCALE GENOMIC DNA]</scope>
    <source>
        <strain evidence="1 2">B11</strain>
    </source>
</reference>
<proteinExistence type="predicted"/>
<comment type="caution">
    <text evidence="1">The sequence shown here is derived from an EMBL/GenBank/DDBJ whole genome shotgun (WGS) entry which is preliminary data.</text>
</comment>
<evidence type="ECO:0000313" key="1">
    <source>
        <dbReference type="EMBL" id="EJI86987.1"/>
    </source>
</evidence>
<organism evidence="1 2">
    <name type="scientific">Alishewanella aestuarii B11</name>
    <dbReference type="NCBI Taxonomy" id="1197174"/>
    <lineage>
        <taxon>Bacteria</taxon>
        <taxon>Pseudomonadati</taxon>
        <taxon>Pseudomonadota</taxon>
        <taxon>Gammaproteobacteria</taxon>
        <taxon>Alteromonadales</taxon>
        <taxon>Alteromonadaceae</taxon>
        <taxon>Alishewanella</taxon>
    </lineage>
</organism>
<evidence type="ECO:0000313" key="2">
    <source>
        <dbReference type="Proteomes" id="UP000012043"/>
    </source>
</evidence>
<gene>
    <name evidence="1" type="ORF">AEST_00280</name>
</gene>
<dbReference type="AlphaFoldDB" id="J2IIC1"/>
<name>J2IIC1_9ALTE</name>